<dbReference type="AlphaFoldDB" id="A0A2W5A2B1"/>
<evidence type="ECO:0000256" key="1">
    <source>
        <dbReference type="SAM" id="Phobius"/>
    </source>
</evidence>
<dbReference type="Proteomes" id="UP000249066">
    <property type="component" value="Unassembled WGS sequence"/>
</dbReference>
<feature type="transmembrane region" description="Helical" evidence="1">
    <location>
        <begin position="9"/>
        <end position="30"/>
    </location>
</feature>
<accession>A0A2W5A2B1</accession>
<gene>
    <name evidence="2" type="ORF">DI623_14765</name>
</gene>
<keyword evidence="1" id="KW-1133">Transmembrane helix</keyword>
<evidence type="ECO:0000313" key="3">
    <source>
        <dbReference type="Proteomes" id="UP000249066"/>
    </source>
</evidence>
<feature type="transmembrane region" description="Helical" evidence="1">
    <location>
        <begin position="42"/>
        <end position="62"/>
    </location>
</feature>
<reference evidence="2 3" key="1">
    <citation type="submission" date="2017-08" db="EMBL/GenBank/DDBJ databases">
        <title>Infants hospitalized years apart are colonized by the same room-sourced microbial strains.</title>
        <authorList>
            <person name="Brooks B."/>
            <person name="Olm M.R."/>
            <person name="Firek B.A."/>
            <person name="Baker R."/>
            <person name="Thomas B.C."/>
            <person name="Morowitz M.J."/>
            <person name="Banfield J.F."/>
        </authorList>
    </citation>
    <scope>NUCLEOTIDE SEQUENCE [LARGE SCALE GENOMIC DNA]</scope>
    <source>
        <strain evidence="2">S2_018_000_R2_101</strain>
    </source>
</reference>
<proteinExistence type="predicted"/>
<dbReference type="EMBL" id="QFNN01000133">
    <property type="protein sequence ID" value="PZO87412.1"/>
    <property type="molecule type" value="Genomic_DNA"/>
</dbReference>
<sequence>MIAVCMVRLSVWTVLTGASLLVVSAIGSLIRLEWTFITSWGPWWRVGALAIGIAWVGWMIAVENEEDEENGRGE</sequence>
<keyword evidence="1" id="KW-0472">Membrane</keyword>
<keyword evidence="1" id="KW-0812">Transmembrane</keyword>
<organism evidence="2 3">
    <name type="scientific">Sphingomonas sanxanigenens</name>
    <dbReference type="NCBI Taxonomy" id="397260"/>
    <lineage>
        <taxon>Bacteria</taxon>
        <taxon>Pseudomonadati</taxon>
        <taxon>Pseudomonadota</taxon>
        <taxon>Alphaproteobacteria</taxon>
        <taxon>Sphingomonadales</taxon>
        <taxon>Sphingomonadaceae</taxon>
        <taxon>Sphingomonas</taxon>
    </lineage>
</organism>
<comment type="caution">
    <text evidence="2">The sequence shown here is derived from an EMBL/GenBank/DDBJ whole genome shotgun (WGS) entry which is preliminary data.</text>
</comment>
<name>A0A2W5A2B1_9SPHN</name>
<protein>
    <submittedName>
        <fullName evidence="2">Uncharacterized protein</fullName>
    </submittedName>
</protein>
<evidence type="ECO:0000313" key="2">
    <source>
        <dbReference type="EMBL" id="PZO87412.1"/>
    </source>
</evidence>